<organism evidence="1">
    <name type="scientific">virus sp. ctmTa7</name>
    <dbReference type="NCBI Taxonomy" id="2828255"/>
    <lineage>
        <taxon>Viruses</taxon>
    </lineage>
</organism>
<dbReference type="InterPro" id="IPR023211">
    <property type="entry name" value="DNA_pol_palm_dom_sf"/>
</dbReference>
<dbReference type="SUPFAM" id="SSF56672">
    <property type="entry name" value="DNA/RNA polymerases"/>
    <property type="match status" value="1"/>
</dbReference>
<accession>A0A8S5RCF5</accession>
<dbReference type="EMBL" id="BK059091">
    <property type="protein sequence ID" value="DAE28660.1"/>
    <property type="molecule type" value="Genomic_DNA"/>
</dbReference>
<dbReference type="Gene3D" id="3.90.1600.10">
    <property type="entry name" value="Palm domain of DNA polymerase"/>
    <property type="match status" value="1"/>
</dbReference>
<evidence type="ECO:0000313" key="1">
    <source>
        <dbReference type="EMBL" id="DAE28660.1"/>
    </source>
</evidence>
<protein>
    <submittedName>
        <fullName evidence="1">DNA polymerase</fullName>
    </submittedName>
</protein>
<dbReference type="InterPro" id="IPR043502">
    <property type="entry name" value="DNA/RNA_pol_sf"/>
</dbReference>
<reference evidence="1" key="1">
    <citation type="journal article" date="2021" name="Proc. Natl. Acad. Sci. U.S.A.">
        <title>A Catalog of Tens of Thousands of Viruses from Human Metagenomes Reveals Hidden Associations with Chronic Diseases.</title>
        <authorList>
            <person name="Tisza M.J."/>
            <person name="Buck C.B."/>
        </authorList>
    </citation>
    <scope>NUCLEOTIDE SEQUENCE</scope>
    <source>
        <strain evidence="1">CtmTa7</strain>
    </source>
</reference>
<name>A0A8S5RCF5_9VIRU</name>
<sequence>MTFINYEDRTNEIVIVNNRAELIQFYNNHKDDIFISYNGRQYDTGILKGILDGMNVGYVNDKLIKEGKKPFQVVKNAKKYPFNDYDTILKDKSLKQLEAFMGDDIRETEVDFNISRPLTDVEIQQTLYYNHHDVIEVLRVLDYCWDDFEGQLDIIELYGLDMSYFTKTKVQLASKILNAVSQHTLDDEFEIRIPDTIKLSDKYKFISEWYLNPKNWRYKEYLHSEDDQHNNQLCCIVAGIPHVFAWGGCHGADDKQAVFEGIILHADVSSMYPTTDIEYGLLSRKFKNPDDFRQMRDFRLKLKADGDSKNKALKPMINGVYGASKDRNNPCYDPLMANLTCVFGQMFILDLIDKLEPYCRLLQTNTDGIFVLCKNEEMKNKVIEITNEVGKRLRMEFEIDEYTKLIQKDVNNYIAVMKNGKLECKGAMVKFNKPIDNDLPILNDAVRNYLAEGIPVEETINNCTDYIKFQKVIKLSAKYKEIWYGNGVAAKDGKITSINGELLKGKVHRVFASKRPSDGSIYKLKIEKGVKSYEQFANTPAHLFIDNEDIHNKNIPEYLDKEYYVNEAKKRIDMFLTKDKEKVDKNPVILFKCMSESPTFYDFLEKCSENKITKKILEQYLIADCCSNYGKTKKLLLFRDYFLLLYKKDKINLTTLNKKFSDDKIKSIILLNSELSKTGKSYTNLDSKKCLLEIFDIIPDEHIDIYDIMEMQINKFGTVRYKDSLMDNRYFVLNTRNVIAPNLTLYNIGTGEIEYRKIKKEIFKILPLQDGDIIDVKNCEKQFDMKIIGKDDEGKNILAANIDKEYDVITQYEIVYRKYNKKHSLLIDREEC</sequence>
<proteinExistence type="predicted"/>